<keyword evidence="3" id="KW-1185">Reference proteome</keyword>
<protein>
    <submittedName>
        <fullName evidence="2">Uncharacterized protein</fullName>
    </submittedName>
</protein>
<dbReference type="PANTHER" id="PTHR33939:SF1">
    <property type="entry name" value="DUF4371 DOMAIN-CONTAINING PROTEIN"/>
    <property type="match status" value="1"/>
</dbReference>
<gene>
    <name evidence="2" type="ORF">ACHHYP_11431</name>
</gene>
<dbReference type="PANTHER" id="PTHR33939">
    <property type="entry name" value="PROTEIN CBG22215"/>
    <property type="match status" value="1"/>
</dbReference>
<proteinExistence type="predicted"/>
<sequence>MEFVKKARGRTMTEGEKLDILCAQAVMHHAGEKDVRARLATLFKRSPKVIDHVWSSFVNDQVVPPAAASSNRTPSSTRIPRTRAIATKVQEFVRIRRQRRERTVAKDVLAMLEDDNVVAVDHSTRATYNSALRAVQRLLRYLGYKRGKRKNKGLGLAPRLRVERDSDLQPIETIWAIVKGQVGRAYTSDTTLNKVRERLEEAFADLQIKTVHESIAKAAAHLKTLLDYITATDNSSSVEEYGEEGGSCESDPDSGTDSMDSGDAM</sequence>
<reference evidence="2 3" key="1">
    <citation type="journal article" date="2014" name="Genome Biol. Evol.">
        <title>The secreted proteins of Achlya hypogyna and Thraustotheca clavata identify the ancestral oomycete secretome and reveal gene acquisitions by horizontal gene transfer.</title>
        <authorList>
            <person name="Misner I."/>
            <person name="Blouin N."/>
            <person name="Leonard G."/>
            <person name="Richards T.A."/>
            <person name="Lane C.E."/>
        </authorList>
    </citation>
    <scope>NUCLEOTIDE SEQUENCE [LARGE SCALE GENOMIC DNA]</scope>
    <source>
        <strain evidence="2 3">ATCC 48635</strain>
    </source>
</reference>
<evidence type="ECO:0000313" key="3">
    <source>
        <dbReference type="Proteomes" id="UP000243579"/>
    </source>
</evidence>
<feature type="region of interest" description="Disordered" evidence="1">
    <location>
        <begin position="236"/>
        <end position="265"/>
    </location>
</feature>
<comment type="caution">
    <text evidence="2">The sequence shown here is derived from an EMBL/GenBank/DDBJ whole genome shotgun (WGS) entry which is preliminary data.</text>
</comment>
<name>A0A1V9YJ61_ACHHY</name>
<organism evidence="2 3">
    <name type="scientific">Achlya hypogyna</name>
    <name type="common">Oomycete</name>
    <name type="synonym">Protoachlya hypogyna</name>
    <dbReference type="NCBI Taxonomy" id="1202772"/>
    <lineage>
        <taxon>Eukaryota</taxon>
        <taxon>Sar</taxon>
        <taxon>Stramenopiles</taxon>
        <taxon>Oomycota</taxon>
        <taxon>Saprolegniomycetes</taxon>
        <taxon>Saprolegniales</taxon>
        <taxon>Achlyaceae</taxon>
        <taxon>Achlya</taxon>
    </lineage>
</organism>
<dbReference type="AlphaFoldDB" id="A0A1V9YJ61"/>
<accession>A0A1V9YJ61</accession>
<evidence type="ECO:0000256" key="1">
    <source>
        <dbReference type="SAM" id="MobiDB-lite"/>
    </source>
</evidence>
<dbReference type="Proteomes" id="UP000243579">
    <property type="component" value="Unassembled WGS sequence"/>
</dbReference>
<evidence type="ECO:0000313" key="2">
    <source>
        <dbReference type="EMBL" id="OQR85761.1"/>
    </source>
</evidence>
<dbReference type="EMBL" id="JNBR01001600">
    <property type="protein sequence ID" value="OQR85761.1"/>
    <property type="molecule type" value="Genomic_DNA"/>
</dbReference>